<dbReference type="Pfam" id="PF01433">
    <property type="entry name" value="Peptidase_M1"/>
    <property type="match status" value="1"/>
</dbReference>
<feature type="non-terminal residue" evidence="2">
    <location>
        <position position="102"/>
    </location>
</feature>
<feature type="domain" description="Peptidase M1 membrane alanine aminopeptidase" evidence="1">
    <location>
        <begin position="14"/>
        <end position="101"/>
    </location>
</feature>
<dbReference type="Gene3D" id="1.10.390.10">
    <property type="entry name" value="Neutral Protease Domain 2"/>
    <property type="match status" value="1"/>
</dbReference>
<name>A0A0C2FIV9_9BILA</name>
<dbReference type="InterPro" id="IPR027268">
    <property type="entry name" value="Peptidase_M4/M1_CTD_sf"/>
</dbReference>
<accession>A0A0C2FIV9</accession>
<dbReference type="InterPro" id="IPR014782">
    <property type="entry name" value="Peptidase_M1_dom"/>
</dbReference>
<gene>
    <name evidence="2" type="ORF">ANCDUO_21400</name>
</gene>
<dbReference type="EMBL" id="KN758800">
    <property type="protein sequence ID" value="KIH48530.1"/>
    <property type="molecule type" value="Genomic_DNA"/>
</dbReference>
<dbReference type="AlphaFoldDB" id="A0A0C2FIV9"/>
<dbReference type="OrthoDB" id="5854058at2759"/>
<evidence type="ECO:0000313" key="3">
    <source>
        <dbReference type="Proteomes" id="UP000054047"/>
    </source>
</evidence>
<keyword evidence="3" id="KW-1185">Reference proteome</keyword>
<dbReference type="GO" id="GO:0008270">
    <property type="term" value="F:zinc ion binding"/>
    <property type="evidence" value="ECO:0007669"/>
    <property type="project" value="InterPro"/>
</dbReference>
<dbReference type="GO" id="GO:0008237">
    <property type="term" value="F:metallopeptidase activity"/>
    <property type="evidence" value="ECO:0007669"/>
    <property type="project" value="InterPro"/>
</dbReference>
<sequence length="102" mass="11607">MAIYTSSQLDSVISSLKDELSVDIARAMRSDQMPNSLPVSRRDEAFDPETAFTSNTYKKATLIMLMVERIVGEVTFRDGLRLFLNQFMYKNVDHIDLLAVLT</sequence>
<organism evidence="2 3">
    <name type="scientific">Ancylostoma duodenale</name>
    <dbReference type="NCBI Taxonomy" id="51022"/>
    <lineage>
        <taxon>Eukaryota</taxon>
        <taxon>Metazoa</taxon>
        <taxon>Ecdysozoa</taxon>
        <taxon>Nematoda</taxon>
        <taxon>Chromadorea</taxon>
        <taxon>Rhabditida</taxon>
        <taxon>Rhabditina</taxon>
        <taxon>Rhabditomorpha</taxon>
        <taxon>Strongyloidea</taxon>
        <taxon>Ancylostomatidae</taxon>
        <taxon>Ancylostomatinae</taxon>
        <taxon>Ancylostoma</taxon>
    </lineage>
</organism>
<dbReference type="Proteomes" id="UP000054047">
    <property type="component" value="Unassembled WGS sequence"/>
</dbReference>
<evidence type="ECO:0000313" key="2">
    <source>
        <dbReference type="EMBL" id="KIH48530.1"/>
    </source>
</evidence>
<evidence type="ECO:0000259" key="1">
    <source>
        <dbReference type="Pfam" id="PF01433"/>
    </source>
</evidence>
<dbReference type="SUPFAM" id="SSF55486">
    <property type="entry name" value="Metalloproteases ('zincins'), catalytic domain"/>
    <property type="match status" value="1"/>
</dbReference>
<protein>
    <recommendedName>
        <fullName evidence="1">Peptidase M1 membrane alanine aminopeptidase domain-containing protein</fullName>
    </recommendedName>
</protein>
<proteinExistence type="predicted"/>
<reference evidence="2 3" key="1">
    <citation type="submission" date="2013-12" db="EMBL/GenBank/DDBJ databases">
        <title>Draft genome of the parsitic nematode Ancylostoma duodenale.</title>
        <authorList>
            <person name="Mitreva M."/>
        </authorList>
    </citation>
    <scope>NUCLEOTIDE SEQUENCE [LARGE SCALE GENOMIC DNA]</scope>
    <source>
        <strain evidence="2 3">Zhejiang</strain>
    </source>
</reference>